<proteinExistence type="predicted"/>
<dbReference type="Proteomes" id="UP001469365">
    <property type="component" value="Unassembled WGS sequence"/>
</dbReference>
<reference evidence="1 2" key="1">
    <citation type="submission" date="2024-04" db="EMBL/GenBank/DDBJ databases">
        <title>draft genome sequnece of Paenibacillus filicis.</title>
        <authorList>
            <person name="Kim D.-U."/>
        </authorList>
    </citation>
    <scope>NUCLEOTIDE SEQUENCE [LARGE SCALE GENOMIC DNA]</scope>
    <source>
        <strain evidence="1 2">KACC14197</strain>
    </source>
</reference>
<keyword evidence="2" id="KW-1185">Reference proteome</keyword>
<evidence type="ECO:0000313" key="2">
    <source>
        <dbReference type="Proteomes" id="UP001469365"/>
    </source>
</evidence>
<dbReference type="RefSeq" id="WP_341418529.1">
    <property type="nucleotide sequence ID" value="NZ_JBBPCC010000021.1"/>
</dbReference>
<accession>A0ABU9DR85</accession>
<protein>
    <submittedName>
        <fullName evidence="1">Uncharacterized protein</fullName>
    </submittedName>
</protein>
<sequence>MIGILWDQKRRLQLEMMREPIGSITRRIYMELIAEIEMALTDSRSVTA</sequence>
<gene>
    <name evidence="1" type="ORF">WMW72_26130</name>
</gene>
<name>A0ABU9DR85_9BACL</name>
<organism evidence="1 2">
    <name type="scientific">Paenibacillus filicis</name>
    <dbReference type="NCBI Taxonomy" id="669464"/>
    <lineage>
        <taxon>Bacteria</taxon>
        <taxon>Bacillati</taxon>
        <taxon>Bacillota</taxon>
        <taxon>Bacilli</taxon>
        <taxon>Bacillales</taxon>
        <taxon>Paenibacillaceae</taxon>
        <taxon>Paenibacillus</taxon>
    </lineage>
</organism>
<evidence type="ECO:0000313" key="1">
    <source>
        <dbReference type="EMBL" id="MEK8131393.1"/>
    </source>
</evidence>
<comment type="caution">
    <text evidence="1">The sequence shown here is derived from an EMBL/GenBank/DDBJ whole genome shotgun (WGS) entry which is preliminary data.</text>
</comment>
<dbReference type="EMBL" id="JBBPCC010000021">
    <property type="protein sequence ID" value="MEK8131393.1"/>
    <property type="molecule type" value="Genomic_DNA"/>
</dbReference>